<dbReference type="EMBL" id="FNCG01000004">
    <property type="protein sequence ID" value="SDG70293.1"/>
    <property type="molecule type" value="Genomic_DNA"/>
</dbReference>
<sequence length="393" mass="44591">MVKKKLPNNTGLITTLFLFGVGLWRVTPLTLEVSVALQALSLLFLGMLVFQYKPQVPLLFKKEIFFIYASVTCSTVMAAVYHKQGLSTTLVTQRFMYFYLVYFALGALNVSSANVEKALKYTAIFFGCMYFLQYLVYPAMVFYFPKVQIERSTLRFRVDGFEFLIFLAAFSINRILNKNILFYPLLILSLVVNLLSGSRFLVAITVFTIGLVAFKSKNVSFGLKVFVVVLFALSVFFIIPSTYVSTITETTQKELAQGSDYIRIPAAYYYLTTYNTDIPTWIFGNGVYDANSSYGLQVLAIGENFGYYLGDIGFIGEFVRFGIFYFVVICVLLYRAIKHSLKVDPVLNSYLVGITVFYIISWPFGHAPGIILFSAVLYLIGKKRYEQNNFQLA</sequence>
<dbReference type="Proteomes" id="UP000199705">
    <property type="component" value="Unassembled WGS sequence"/>
</dbReference>
<feature type="transmembrane region" description="Helical" evidence="1">
    <location>
        <begin position="121"/>
        <end position="144"/>
    </location>
</feature>
<reference evidence="3" key="1">
    <citation type="submission" date="2016-10" db="EMBL/GenBank/DDBJ databases">
        <authorList>
            <person name="Varghese N."/>
            <person name="Submissions S."/>
        </authorList>
    </citation>
    <scope>NUCLEOTIDE SEQUENCE [LARGE SCALE GENOMIC DNA]</scope>
    <source>
        <strain evidence="3">Gh-67</strain>
    </source>
</reference>
<keyword evidence="1" id="KW-0812">Transmembrane</keyword>
<feature type="transmembrane region" description="Helical" evidence="1">
    <location>
        <begin position="156"/>
        <end position="176"/>
    </location>
</feature>
<organism evidence="2 3">
    <name type="scientific">Mucilaginibacter gossypii</name>
    <dbReference type="NCBI Taxonomy" id="551996"/>
    <lineage>
        <taxon>Bacteria</taxon>
        <taxon>Pseudomonadati</taxon>
        <taxon>Bacteroidota</taxon>
        <taxon>Sphingobacteriia</taxon>
        <taxon>Sphingobacteriales</taxon>
        <taxon>Sphingobacteriaceae</taxon>
        <taxon>Mucilaginibacter</taxon>
    </lineage>
</organism>
<feature type="transmembrane region" description="Helical" evidence="1">
    <location>
        <begin position="349"/>
        <end position="380"/>
    </location>
</feature>
<dbReference type="RefSeq" id="WP_091166626.1">
    <property type="nucleotide sequence ID" value="NZ_FNCG01000004.1"/>
</dbReference>
<keyword evidence="1" id="KW-1133">Transmembrane helix</keyword>
<keyword evidence="1" id="KW-0472">Membrane</keyword>
<dbReference type="AlphaFoldDB" id="A0A1G7WE95"/>
<proteinExistence type="predicted"/>
<dbReference type="STRING" id="551996.SAMN05192573_104392"/>
<feature type="transmembrane region" description="Helical" evidence="1">
    <location>
        <begin position="33"/>
        <end position="52"/>
    </location>
</feature>
<feature type="transmembrane region" description="Helical" evidence="1">
    <location>
        <begin position="64"/>
        <end position="83"/>
    </location>
</feature>
<evidence type="ECO:0000313" key="3">
    <source>
        <dbReference type="Proteomes" id="UP000199705"/>
    </source>
</evidence>
<feature type="transmembrane region" description="Helical" evidence="1">
    <location>
        <begin position="6"/>
        <end position="26"/>
    </location>
</feature>
<feature type="transmembrane region" description="Helical" evidence="1">
    <location>
        <begin position="182"/>
        <end position="214"/>
    </location>
</feature>
<evidence type="ECO:0000256" key="1">
    <source>
        <dbReference type="SAM" id="Phobius"/>
    </source>
</evidence>
<feature type="transmembrane region" description="Helical" evidence="1">
    <location>
        <begin position="221"/>
        <end position="239"/>
    </location>
</feature>
<keyword evidence="3" id="KW-1185">Reference proteome</keyword>
<name>A0A1G7WE95_9SPHI</name>
<evidence type="ECO:0000313" key="2">
    <source>
        <dbReference type="EMBL" id="SDG70293.1"/>
    </source>
</evidence>
<gene>
    <name evidence="2" type="ORF">SAMN05192573_104392</name>
</gene>
<feature type="transmembrane region" description="Helical" evidence="1">
    <location>
        <begin position="95"/>
        <end position="115"/>
    </location>
</feature>
<feature type="transmembrane region" description="Helical" evidence="1">
    <location>
        <begin position="318"/>
        <end position="337"/>
    </location>
</feature>
<evidence type="ECO:0008006" key="4">
    <source>
        <dbReference type="Google" id="ProtNLM"/>
    </source>
</evidence>
<protein>
    <recommendedName>
        <fullName evidence="4">O-antigen ligase family protein</fullName>
    </recommendedName>
</protein>
<accession>A0A1G7WE95</accession>